<dbReference type="AlphaFoldDB" id="A0A9N9GUZ9"/>
<evidence type="ECO:0000313" key="2">
    <source>
        <dbReference type="Proteomes" id="UP000789572"/>
    </source>
</evidence>
<reference evidence="1" key="1">
    <citation type="submission" date="2021-06" db="EMBL/GenBank/DDBJ databases">
        <authorList>
            <person name="Kallberg Y."/>
            <person name="Tangrot J."/>
            <person name="Rosling A."/>
        </authorList>
    </citation>
    <scope>NUCLEOTIDE SEQUENCE</scope>
    <source>
        <strain evidence="1">IA702</strain>
    </source>
</reference>
<dbReference type="Proteomes" id="UP000789572">
    <property type="component" value="Unassembled WGS sequence"/>
</dbReference>
<accession>A0A9N9GUZ9</accession>
<protein>
    <submittedName>
        <fullName evidence="1">229_t:CDS:1</fullName>
    </submittedName>
</protein>
<dbReference type="OrthoDB" id="2446007at2759"/>
<proteinExistence type="predicted"/>
<organism evidence="1 2">
    <name type="scientific">Paraglomus occultum</name>
    <dbReference type="NCBI Taxonomy" id="144539"/>
    <lineage>
        <taxon>Eukaryota</taxon>
        <taxon>Fungi</taxon>
        <taxon>Fungi incertae sedis</taxon>
        <taxon>Mucoromycota</taxon>
        <taxon>Glomeromycotina</taxon>
        <taxon>Glomeromycetes</taxon>
        <taxon>Paraglomerales</taxon>
        <taxon>Paraglomeraceae</taxon>
        <taxon>Paraglomus</taxon>
    </lineage>
</organism>
<name>A0A9N9GUZ9_9GLOM</name>
<feature type="non-terminal residue" evidence="1">
    <location>
        <position position="1"/>
    </location>
</feature>
<dbReference type="EMBL" id="CAJVPJ010002917">
    <property type="protein sequence ID" value="CAG8631663.1"/>
    <property type="molecule type" value="Genomic_DNA"/>
</dbReference>
<keyword evidence="2" id="KW-1185">Reference proteome</keyword>
<gene>
    <name evidence="1" type="ORF">POCULU_LOCUS8925</name>
</gene>
<sequence>LPEILQYKVPEILQYKRPKPLLETLGSSWNFQSSEKLKGVLREALITHYENFMLGKTDKGSIPVYMILSGAGTGKSRTATELQGLAIECTDDQPELCNRLKEALVFNLSFENGTAFDVALEKDTQEAIGKRMLFQLIDDINSWQTFIKNCPNVIPDQIFDKIAASYGKSTKDLTIFLTIDGMQTTMADENDGKNKASMFYSMLTQLSIIARSGLFVICTCTATIHAPFDQFLAASHQLRIFLPTCSLDPPTRLNNGQCLSVFLKHPVIDMLVEDMGGHGRALESLEMALQDKDLDRCNFVDILHKIRIQLENNYSLWLSKDYADDLIPLIRVILTGEVVSLNGNLPGTNTKVESYTSLGLIRFEGSGGFGGYGRLTCPYVWLWIVAHNTNDPLLREWNFYDVKEVQHKNDPTDYPAGAQFWQHFEEFVAIVRALKSKVYNQSDVVSLETIHRGANHSFDDLKILNRHLRIARAIHQEQTASTSVRLVQCDKEQVNVANCEHCIINGYSASAGDIFLGIEYANTKTGTNTKALEVHQCKLVKNNVSQKLYEAEREKSMNSNRKDVFILYTCGKANVSPPSGCAIVSQENWNSYFGPFAGRAFKYAVTGPVNVNTGTMFQLSATEGIGKTRAGMIIDARRKRRRPYTEKDKEAFMKDTKIPRTVVHRLSFESVDNTAFMSANPGIVTEI</sequence>
<comment type="caution">
    <text evidence="1">The sequence shown here is derived from an EMBL/GenBank/DDBJ whole genome shotgun (WGS) entry which is preliminary data.</text>
</comment>
<evidence type="ECO:0000313" key="1">
    <source>
        <dbReference type="EMBL" id="CAG8631663.1"/>
    </source>
</evidence>